<proteinExistence type="predicted"/>
<sequence length="285" mass="31164">MTYDFCSLSAVRTSARWSRSHNIIVTGSRSNNGPELDAVAVLRVAADDARAAPAVAGLGGRARAAAGAGRVNKFKVFSEDARDDKQRQRIVVLQEVQVTSLNDDGALPDKVIARRYRDQTSSEGLQFLSTEHPREVELMPLVGERVYYLPLRSDHYTLDWAYGFTGGLPEEDSPLDELESDWASRYGGRELSDESSGGQEAMPSSVLAWNIDTEYCTDLFTPECKNIYSILEVLGQIKKSNGAGTTRTAHAPMLGAIRVKSKVMNIGDPDISNPFPFVFNAVVGT</sequence>
<comment type="caution">
    <text evidence="1">The sequence shown here is derived from an EMBL/GenBank/DDBJ whole genome shotgun (WGS) entry which is preliminary data.</text>
</comment>
<organism evidence="1 2">
    <name type="scientific">Phytophthora fragariaefolia</name>
    <dbReference type="NCBI Taxonomy" id="1490495"/>
    <lineage>
        <taxon>Eukaryota</taxon>
        <taxon>Sar</taxon>
        <taxon>Stramenopiles</taxon>
        <taxon>Oomycota</taxon>
        <taxon>Peronosporomycetes</taxon>
        <taxon>Peronosporales</taxon>
        <taxon>Peronosporaceae</taxon>
        <taxon>Phytophthora</taxon>
    </lineage>
</organism>
<reference evidence="1" key="1">
    <citation type="submission" date="2023-04" db="EMBL/GenBank/DDBJ databases">
        <title>Phytophthora fragariaefolia NBRC 109709.</title>
        <authorList>
            <person name="Ichikawa N."/>
            <person name="Sato H."/>
            <person name="Tonouchi N."/>
        </authorList>
    </citation>
    <scope>NUCLEOTIDE SEQUENCE</scope>
    <source>
        <strain evidence="1">NBRC 109709</strain>
    </source>
</reference>
<evidence type="ECO:0000313" key="1">
    <source>
        <dbReference type="EMBL" id="GMF19678.1"/>
    </source>
</evidence>
<accession>A0A9W6WX46</accession>
<keyword evidence="2" id="KW-1185">Reference proteome</keyword>
<evidence type="ECO:0000313" key="2">
    <source>
        <dbReference type="Proteomes" id="UP001165121"/>
    </source>
</evidence>
<gene>
    <name evidence="1" type="ORF">Pfra01_000212100</name>
</gene>
<name>A0A9W6WX46_9STRA</name>
<dbReference type="EMBL" id="BSXT01000171">
    <property type="protein sequence ID" value="GMF19678.1"/>
    <property type="molecule type" value="Genomic_DNA"/>
</dbReference>
<dbReference type="OrthoDB" id="123282at2759"/>
<dbReference type="Proteomes" id="UP001165121">
    <property type="component" value="Unassembled WGS sequence"/>
</dbReference>
<dbReference type="AlphaFoldDB" id="A0A9W6WX46"/>
<protein>
    <submittedName>
        <fullName evidence="1">Unnamed protein product</fullName>
    </submittedName>
</protein>